<proteinExistence type="inferred from homology"/>
<keyword evidence="4 6" id="KW-1133">Transmembrane helix</keyword>
<dbReference type="GO" id="GO:0016020">
    <property type="term" value="C:membrane"/>
    <property type="evidence" value="ECO:0007669"/>
    <property type="project" value="UniProtKB-SubCell"/>
</dbReference>
<evidence type="ECO:0000313" key="7">
    <source>
        <dbReference type="EMBL" id="CAI3929968.1"/>
    </source>
</evidence>
<dbReference type="Proteomes" id="UP001154255">
    <property type="component" value="Unassembled WGS sequence"/>
</dbReference>
<feature type="transmembrane region" description="Helical" evidence="6">
    <location>
        <begin position="124"/>
        <end position="143"/>
    </location>
</feature>
<keyword evidence="3 6" id="KW-0812">Transmembrane</keyword>
<sequence>MIFYFISSDCSNMTSKKSFLSTRLWLATGAFYGMTAVVLSSFTSHLPDQYFFGNGREMARIADTILLIHSIALIAVSILQKVWQPSIHLNIIGCAFNIGLWLFCGAVFYTALTGLHPPIPLAPMGGSTLIISWLYLTIAAFLVKDRHNS</sequence>
<dbReference type="Pfam" id="PF04241">
    <property type="entry name" value="DUF423"/>
    <property type="match status" value="1"/>
</dbReference>
<evidence type="ECO:0000313" key="8">
    <source>
        <dbReference type="EMBL" id="CAI3930948.1"/>
    </source>
</evidence>
<comment type="subcellular location">
    <subcellularLocation>
        <location evidence="1">Membrane</location>
        <topology evidence="1">Multi-pass membrane protein</topology>
    </subcellularLocation>
</comment>
<evidence type="ECO:0000313" key="10">
    <source>
        <dbReference type="Proteomes" id="UP001154259"/>
    </source>
</evidence>
<dbReference type="PANTHER" id="PTHR43461">
    <property type="entry name" value="TRANSMEMBRANE PROTEIN 256"/>
    <property type="match status" value="1"/>
</dbReference>
<reference evidence="7" key="1">
    <citation type="submission" date="2022-10" db="EMBL/GenBank/DDBJ databases">
        <authorList>
            <person name="Botero Cardona J."/>
        </authorList>
    </citation>
    <scope>NUCLEOTIDE SEQUENCE</scope>
    <source>
        <strain evidence="7">LMG 31819</strain>
        <strain evidence="8">R-53529</strain>
    </source>
</reference>
<protein>
    <submittedName>
        <fullName evidence="7">TMEM256/DUF423 family (YgdD)</fullName>
    </submittedName>
</protein>
<comment type="caution">
    <text evidence="7">The sequence shown here is derived from an EMBL/GenBank/DDBJ whole genome shotgun (WGS) entry which is preliminary data.</text>
</comment>
<feature type="transmembrane region" description="Helical" evidence="6">
    <location>
        <begin position="91"/>
        <end position="112"/>
    </location>
</feature>
<evidence type="ECO:0000256" key="5">
    <source>
        <dbReference type="ARBA" id="ARBA00023136"/>
    </source>
</evidence>
<dbReference type="Proteomes" id="UP001154259">
    <property type="component" value="Unassembled WGS sequence"/>
</dbReference>
<evidence type="ECO:0000256" key="6">
    <source>
        <dbReference type="SAM" id="Phobius"/>
    </source>
</evidence>
<evidence type="ECO:0000256" key="1">
    <source>
        <dbReference type="ARBA" id="ARBA00004141"/>
    </source>
</evidence>
<feature type="transmembrane region" description="Helical" evidence="6">
    <location>
        <begin position="58"/>
        <end position="79"/>
    </location>
</feature>
<name>A0A9W4TN05_9PROT</name>
<keyword evidence="5 6" id="KW-0472">Membrane</keyword>
<keyword evidence="10" id="KW-1185">Reference proteome</keyword>
<gene>
    <name evidence="8" type="ORF">R53529_LOCUS521</name>
    <name evidence="7" type="ORF">R53530_LOCUS580</name>
</gene>
<dbReference type="AlphaFoldDB" id="A0A9W4TN05"/>
<organism evidence="7 9">
    <name type="scientific">Commensalibacter communis</name>
    <dbReference type="NCBI Taxonomy" id="2972786"/>
    <lineage>
        <taxon>Bacteria</taxon>
        <taxon>Pseudomonadati</taxon>
        <taxon>Pseudomonadota</taxon>
        <taxon>Alphaproteobacteria</taxon>
        <taxon>Acetobacterales</taxon>
        <taxon>Acetobacteraceae</taxon>
    </lineage>
</organism>
<feature type="transmembrane region" description="Helical" evidence="6">
    <location>
        <begin position="24"/>
        <end position="46"/>
    </location>
</feature>
<dbReference type="EMBL" id="CAMXCS010000001">
    <property type="protein sequence ID" value="CAI3930948.1"/>
    <property type="molecule type" value="Genomic_DNA"/>
</dbReference>
<evidence type="ECO:0000256" key="4">
    <source>
        <dbReference type="ARBA" id="ARBA00022989"/>
    </source>
</evidence>
<dbReference type="EMBL" id="CAMXCM010000001">
    <property type="protein sequence ID" value="CAI3929968.1"/>
    <property type="molecule type" value="Genomic_DNA"/>
</dbReference>
<accession>A0A9W4TN05</accession>
<evidence type="ECO:0000313" key="9">
    <source>
        <dbReference type="Proteomes" id="UP001154255"/>
    </source>
</evidence>
<evidence type="ECO:0000256" key="3">
    <source>
        <dbReference type="ARBA" id="ARBA00022692"/>
    </source>
</evidence>
<dbReference type="PANTHER" id="PTHR43461:SF1">
    <property type="entry name" value="TRANSMEMBRANE PROTEIN 256"/>
    <property type="match status" value="1"/>
</dbReference>
<evidence type="ECO:0000256" key="2">
    <source>
        <dbReference type="ARBA" id="ARBA00009694"/>
    </source>
</evidence>
<comment type="similarity">
    <text evidence="2">Belongs to the UPF0382 family.</text>
</comment>
<dbReference type="InterPro" id="IPR006696">
    <property type="entry name" value="DUF423"/>
</dbReference>